<dbReference type="Gene3D" id="3.30.1330.60">
    <property type="entry name" value="OmpA-like domain"/>
    <property type="match status" value="1"/>
</dbReference>
<dbReference type="CDD" id="cd07185">
    <property type="entry name" value="OmpA_C-like"/>
    <property type="match status" value="1"/>
</dbReference>
<dbReference type="InterPro" id="IPR006665">
    <property type="entry name" value="OmpA-like"/>
</dbReference>
<protein>
    <submittedName>
        <fullName evidence="5">Outer membrane protein OmpA-like peptidoglycan-associated protein</fullName>
    </submittedName>
</protein>
<dbReference type="SUPFAM" id="SSF103088">
    <property type="entry name" value="OmpA-like"/>
    <property type="match status" value="1"/>
</dbReference>
<organism evidence="5 6">
    <name type="scientific">Nocardioides marinus</name>
    <dbReference type="NCBI Taxonomy" id="374514"/>
    <lineage>
        <taxon>Bacteria</taxon>
        <taxon>Bacillati</taxon>
        <taxon>Actinomycetota</taxon>
        <taxon>Actinomycetes</taxon>
        <taxon>Propionibacteriales</taxon>
        <taxon>Nocardioidaceae</taxon>
        <taxon>Nocardioides</taxon>
    </lineage>
</organism>
<evidence type="ECO:0000256" key="1">
    <source>
        <dbReference type="PROSITE-ProRule" id="PRU00473"/>
    </source>
</evidence>
<dbReference type="RefSeq" id="WP_179530780.1">
    <property type="nucleotide sequence ID" value="NZ_BAAAPP010000004.1"/>
</dbReference>
<keyword evidence="6" id="KW-1185">Reference proteome</keyword>
<feature type="region of interest" description="Disordered" evidence="2">
    <location>
        <begin position="1"/>
        <end position="34"/>
    </location>
</feature>
<proteinExistence type="predicted"/>
<keyword evidence="1 3" id="KW-0472">Membrane</keyword>
<evidence type="ECO:0000313" key="6">
    <source>
        <dbReference type="Proteomes" id="UP000537326"/>
    </source>
</evidence>
<dbReference type="AlphaFoldDB" id="A0A7Y9YCU3"/>
<feature type="compositionally biased region" description="Basic residues" evidence="2">
    <location>
        <begin position="7"/>
        <end position="34"/>
    </location>
</feature>
<feature type="domain" description="OmpA-like" evidence="4">
    <location>
        <begin position="306"/>
        <end position="419"/>
    </location>
</feature>
<feature type="transmembrane region" description="Helical" evidence="3">
    <location>
        <begin position="41"/>
        <end position="64"/>
    </location>
</feature>
<dbReference type="PROSITE" id="PS51123">
    <property type="entry name" value="OMPA_2"/>
    <property type="match status" value="1"/>
</dbReference>
<dbReference type="Pfam" id="PF00691">
    <property type="entry name" value="OmpA"/>
    <property type="match status" value="1"/>
</dbReference>
<sequence length="419" mass="44691">MATNTISRKRSVRTTRARQSANRRRGAASRRPRHSGGKFKAIALIAGGVVVALIVAVLAVFGAAERKIEECCLPGSAFTQIVFDQATANAQAVPMTGVLGDELRLAADEHRSVRLIGVGGDGKVVSNDEFDMTPKLDNGTVLKVAGRAEEATNENLKLVAQTINDTSASEPGQAIFLGLERLQLDTDAPIFIVSSLLDTSDPLDMRRLGWDIAPDKVVADLEKSGELPDLSGAEITFIVRPVSGDQEQLRQPQVEYREALWTALAEASGAAKVRFEYVKGSAPVSTVAAPVVPIPPPPTTPVPVNPKARTCTVDTSAYFAPDSDNLLDKASTKAALRQCVEQIGPDSSVTVVGHTAGNDLESKFAIDLSKKRAKAIKKLLESLGIPSSHIEAVGMGNRNQPYPDPFDVRNRSVVVTITN</sequence>
<keyword evidence="3" id="KW-1133">Transmembrane helix</keyword>
<gene>
    <name evidence="5" type="ORF">BKA05_001376</name>
</gene>
<accession>A0A7Y9YCU3</accession>
<comment type="caution">
    <text evidence="5">The sequence shown here is derived from an EMBL/GenBank/DDBJ whole genome shotgun (WGS) entry which is preliminary data.</text>
</comment>
<name>A0A7Y9YCU3_9ACTN</name>
<dbReference type="Proteomes" id="UP000537326">
    <property type="component" value="Unassembled WGS sequence"/>
</dbReference>
<keyword evidence="3" id="KW-0812">Transmembrane</keyword>
<evidence type="ECO:0000256" key="2">
    <source>
        <dbReference type="SAM" id="MobiDB-lite"/>
    </source>
</evidence>
<dbReference type="GO" id="GO:0016020">
    <property type="term" value="C:membrane"/>
    <property type="evidence" value="ECO:0007669"/>
    <property type="project" value="UniProtKB-UniRule"/>
</dbReference>
<evidence type="ECO:0000259" key="4">
    <source>
        <dbReference type="PROSITE" id="PS51123"/>
    </source>
</evidence>
<reference evidence="5 6" key="1">
    <citation type="submission" date="2020-07" db="EMBL/GenBank/DDBJ databases">
        <title>Sequencing the genomes of 1000 actinobacteria strains.</title>
        <authorList>
            <person name="Klenk H.-P."/>
        </authorList>
    </citation>
    <scope>NUCLEOTIDE SEQUENCE [LARGE SCALE GENOMIC DNA]</scope>
    <source>
        <strain evidence="5 6">DSM 18248</strain>
    </source>
</reference>
<dbReference type="InterPro" id="IPR036737">
    <property type="entry name" value="OmpA-like_sf"/>
</dbReference>
<evidence type="ECO:0000313" key="5">
    <source>
        <dbReference type="EMBL" id="NYI09861.1"/>
    </source>
</evidence>
<dbReference type="EMBL" id="JACBZI010000001">
    <property type="protein sequence ID" value="NYI09861.1"/>
    <property type="molecule type" value="Genomic_DNA"/>
</dbReference>
<evidence type="ECO:0000256" key="3">
    <source>
        <dbReference type="SAM" id="Phobius"/>
    </source>
</evidence>